<evidence type="ECO:0000313" key="7">
    <source>
        <dbReference type="EMBL" id="KAG7354211.1"/>
    </source>
</evidence>
<dbReference type="GO" id="GO:0005460">
    <property type="term" value="F:UDP-glucose transmembrane transporter activity"/>
    <property type="evidence" value="ECO:0007669"/>
    <property type="project" value="TreeGrafter"/>
</dbReference>
<evidence type="ECO:0000313" key="8">
    <source>
        <dbReference type="Proteomes" id="UP000693970"/>
    </source>
</evidence>
<keyword evidence="8" id="KW-1185">Reference proteome</keyword>
<feature type="transmembrane region" description="Helical" evidence="6">
    <location>
        <begin position="61"/>
        <end position="79"/>
    </location>
</feature>
<keyword evidence="3 6" id="KW-0812">Transmembrane</keyword>
<accession>A0A9K3L3R0</accession>
<feature type="transmembrane region" description="Helical" evidence="6">
    <location>
        <begin position="311"/>
        <end position="344"/>
    </location>
</feature>
<dbReference type="GO" id="GO:0005459">
    <property type="term" value="F:UDP-galactose transmembrane transporter activity"/>
    <property type="evidence" value="ECO:0007669"/>
    <property type="project" value="TreeGrafter"/>
</dbReference>
<dbReference type="GO" id="GO:0005789">
    <property type="term" value="C:endoplasmic reticulum membrane"/>
    <property type="evidence" value="ECO:0007669"/>
    <property type="project" value="TreeGrafter"/>
</dbReference>
<dbReference type="PANTHER" id="PTHR10778:SF18">
    <property type="entry name" value="SUGAR PHOSPHATE TRANSPORTER DOMAIN-CONTAINING PROTEIN"/>
    <property type="match status" value="1"/>
</dbReference>
<proteinExistence type="predicted"/>
<evidence type="ECO:0000256" key="1">
    <source>
        <dbReference type="ARBA" id="ARBA00004141"/>
    </source>
</evidence>
<reference evidence="7" key="1">
    <citation type="journal article" date="2021" name="Sci. Rep.">
        <title>Diploid genomic architecture of Nitzschia inconspicua, an elite biomass production diatom.</title>
        <authorList>
            <person name="Oliver A."/>
            <person name="Podell S."/>
            <person name="Pinowska A."/>
            <person name="Traller J.C."/>
            <person name="Smith S.R."/>
            <person name="McClure R."/>
            <person name="Beliaev A."/>
            <person name="Bohutskyi P."/>
            <person name="Hill E.A."/>
            <person name="Rabines A."/>
            <person name="Zheng H."/>
            <person name="Allen L.Z."/>
            <person name="Kuo A."/>
            <person name="Grigoriev I.V."/>
            <person name="Allen A.E."/>
            <person name="Hazlebeck D."/>
            <person name="Allen E.E."/>
        </authorList>
    </citation>
    <scope>NUCLEOTIDE SEQUENCE</scope>
    <source>
        <strain evidence="7">Hildebrandi</strain>
    </source>
</reference>
<reference evidence="7" key="2">
    <citation type="submission" date="2021-04" db="EMBL/GenBank/DDBJ databases">
        <authorList>
            <person name="Podell S."/>
        </authorList>
    </citation>
    <scope>NUCLEOTIDE SEQUENCE</scope>
    <source>
        <strain evidence="7">Hildebrandi</strain>
    </source>
</reference>
<protein>
    <submittedName>
        <fullName evidence="7">UAA transporter family protein</fullName>
    </submittedName>
</protein>
<keyword evidence="4 6" id="KW-1133">Transmembrane helix</keyword>
<dbReference type="Proteomes" id="UP000693970">
    <property type="component" value="Unassembled WGS sequence"/>
</dbReference>
<keyword evidence="5 6" id="KW-0472">Membrane</keyword>
<dbReference type="InterPro" id="IPR013657">
    <property type="entry name" value="SCL35B1-4/HUT1"/>
</dbReference>
<dbReference type="GO" id="GO:0000139">
    <property type="term" value="C:Golgi membrane"/>
    <property type="evidence" value="ECO:0007669"/>
    <property type="project" value="TreeGrafter"/>
</dbReference>
<evidence type="ECO:0000256" key="4">
    <source>
        <dbReference type="ARBA" id="ARBA00022989"/>
    </source>
</evidence>
<gene>
    <name evidence="7" type="ORF">IV203_003567</name>
</gene>
<keyword evidence="2" id="KW-0813">Transport</keyword>
<evidence type="ECO:0000256" key="6">
    <source>
        <dbReference type="SAM" id="Phobius"/>
    </source>
</evidence>
<feature type="transmembrane region" description="Helical" evidence="6">
    <location>
        <begin position="237"/>
        <end position="257"/>
    </location>
</feature>
<feature type="transmembrane region" description="Helical" evidence="6">
    <location>
        <begin position="29"/>
        <end position="49"/>
    </location>
</feature>
<comment type="caution">
    <text evidence="7">The sequence shown here is derived from an EMBL/GenBank/DDBJ whole genome shotgun (WGS) entry which is preliminary data.</text>
</comment>
<sequence>MTSSDAETKVQAAADASSSSSTTSSKSPALRFVTCALGICISYWFYGFLQEKLITKSRLGATFMLVVQTLVNILVALVWQQVELRSTPHDQLPPRKSLNHPLIFLTSSCYVLAMAASNESLRFVSYPVAVLGKSCKMIPTMVMGLLIERRNYSLQQWSAALCISCGIALFHLSRMQETSNNDSHGSSSTINNNEKYWKGMMLLFLSLCMDGFLGACQGILKRPDVKDQQRPPTAVETMLYINLYSLVLLIPMAVISGQWDDGLRLLVRNDHLRWNVAILNAVVAAGQIFIFLTITWYSSLVTTTITTTRKFFTILFSVLHFGHAFSVGQWTSVVLVFSGLYLSIATAGQKNSSNKQPSLEKKQN</sequence>
<dbReference type="PANTHER" id="PTHR10778">
    <property type="entry name" value="SOLUTE CARRIER FAMILY 35 MEMBER B"/>
    <property type="match status" value="1"/>
</dbReference>
<dbReference type="AlphaFoldDB" id="A0A9K3L3R0"/>
<dbReference type="Pfam" id="PF08449">
    <property type="entry name" value="UAA"/>
    <property type="match status" value="1"/>
</dbReference>
<evidence type="ECO:0000256" key="3">
    <source>
        <dbReference type="ARBA" id="ARBA00022692"/>
    </source>
</evidence>
<dbReference type="OrthoDB" id="1601at2759"/>
<organism evidence="7 8">
    <name type="scientific">Nitzschia inconspicua</name>
    <dbReference type="NCBI Taxonomy" id="303405"/>
    <lineage>
        <taxon>Eukaryota</taxon>
        <taxon>Sar</taxon>
        <taxon>Stramenopiles</taxon>
        <taxon>Ochrophyta</taxon>
        <taxon>Bacillariophyta</taxon>
        <taxon>Bacillariophyceae</taxon>
        <taxon>Bacillariophycidae</taxon>
        <taxon>Bacillariales</taxon>
        <taxon>Bacillariaceae</taxon>
        <taxon>Nitzschia</taxon>
    </lineage>
</organism>
<feature type="transmembrane region" description="Helical" evidence="6">
    <location>
        <begin position="277"/>
        <end position="299"/>
    </location>
</feature>
<comment type="subcellular location">
    <subcellularLocation>
        <location evidence="1">Membrane</location>
        <topology evidence="1">Multi-pass membrane protein</topology>
    </subcellularLocation>
</comment>
<evidence type="ECO:0000256" key="2">
    <source>
        <dbReference type="ARBA" id="ARBA00022448"/>
    </source>
</evidence>
<feature type="transmembrane region" description="Helical" evidence="6">
    <location>
        <begin position="99"/>
        <end position="116"/>
    </location>
</feature>
<evidence type="ECO:0000256" key="5">
    <source>
        <dbReference type="ARBA" id="ARBA00023136"/>
    </source>
</evidence>
<dbReference type="EMBL" id="JAGRRH010000016">
    <property type="protein sequence ID" value="KAG7354211.1"/>
    <property type="molecule type" value="Genomic_DNA"/>
</dbReference>
<name>A0A9K3L3R0_9STRA</name>